<proteinExistence type="predicted"/>
<keyword evidence="1" id="KW-0805">Transcription regulation</keyword>
<sequence length="238" mass="26258">MGKVTKGTVRNRLLKELSDEDFDRLAPLLTPVELPKHAVLIEQDGPVLHGWFIEDGLGSVIAHAPDGDTAELGLYGFEGFACVPSILGGGHSQHSLVMQVGGNGLRLRADALQQAMRESEKLHGLMLCYVHYFLTQVGQTAVSNAMHTVEERLARWLLMSHDRLDDDRIPLTHEYLSVMLAVRRPSVTTALHVLEGLGYIRGHRGVVQMRDREGLESFAASAYGIPEAAYEKMIGPLR</sequence>
<organism evidence="5 6">
    <name type="scientific">Sphingoaurantiacus capsulatus</name>
    <dbReference type="NCBI Taxonomy" id="1771310"/>
    <lineage>
        <taxon>Bacteria</taxon>
        <taxon>Pseudomonadati</taxon>
        <taxon>Pseudomonadota</taxon>
        <taxon>Alphaproteobacteria</taxon>
        <taxon>Sphingomonadales</taxon>
        <taxon>Sphingosinicellaceae</taxon>
        <taxon>Sphingoaurantiacus</taxon>
    </lineage>
</organism>
<keyword evidence="6" id="KW-1185">Reference proteome</keyword>
<keyword evidence="2" id="KW-0238">DNA-binding</keyword>
<accession>A0ABV7X7U4</accession>
<reference evidence="6" key="1">
    <citation type="journal article" date="2019" name="Int. J. Syst. Evol. Microbiol.">
        <title>The Global Catalogue of Microorganisms (GCM) 10K type strain sequencing project: providing services to taxonomists for standard genome sequencing and annotation.</title>
        <authorList>
            <consortium name="The Broad Institute Genomics Platform"/>
            <consortium name="The Broad Institute Genome Sequencing Center for Infectious Disease"/>
            <person name="Wu L."/>
            <person name="Ma J."/>
        </authorList>
    </citation>
    <scope>NUCLEOTIDE SEQUENCE [LARGE SCALE GENOMIC DNA]</scope>
    <source>
        <strain evidence="6">KCTC 42644</strain>
    </source>
</reference>
<evidence type="ECO:0000256" key="2">
    <source>
        <dbReference type="ARBA" id="ARBA00023125"/>
    </source>
</evidence>
<gene>
    <name evidence="5" type="ORF">ACFOMD_06420</name>
</gene>
<name>A0ABV7X7U4_9SPHN</name>
<dbReference type="Gene3D" id="1.10.10.10">
    <property type="entry name" value="Winged helix-like DNA-binding domain superfamily/Winged helix DNA-binding domain"/>
    <property type="match status" value="1"/>
</dbReference>
<dbReference type="PROSITE" id="PS51063">
    <property type="entry name" value="HTH_CRP_2"/>
    <property type="match status" value="1"/>
</dbReference>
<dbReference type="InterPro" id="IPR012318">
    <property type="entry name" value="HTH_CRP"/>
</dbReference>
<dbReference type="RefSeq" id="WP_380858599.1">
    <property type="nucleotide sequence ID" value="NZ_JBHRXV010000004.1"/>
</dbReference>
<dbReference type="SUPFAM" id="SSF51206">
    <property type="entry name" value="cAMP-binding domain-like"/>
    <property type="match status" value="1"/>
</dbReference>
<dbReference type="SUPFAM" id="SSF46785">
    <property type="entry name" value="Winged helix' DNA-binding domain"/>
    <property type="match status" value="1"/>
</dbReference>
<evidence type="ECO:0000313" key="6">
    <source>
        <dbReference type="Proteomes" id="UP001595615"/>
    </source>
</evidence>
<dbReference type="InterPro" id="IPR018490">
    <property type="entry name" value="cNMP-bd_dom_sf"/>
</dbReference>
<dbReference type="Gene3D" id="2.60.120.10">
    <property type="entry name" value="Jelly Rolls"/>
    <property type="match status" value="1"/>
</dbReference>
<protein>
    <submittedName>
        <fullName evidence="5">Crp/Fnr family transcriptional regulator</fullName>
    </submittedName>
</protein>
<dbReference type="CDD" id="cd00038">
    <property type="entry name" value="CAP_ED"/>
    <property type="match status" value="1"/>
</dbReference>
<evidence type="ECO:0000256" key="3">
    <source>
        <dbReference type="ARBA" id="ARBA00023163"/>
    </source>
</evidence>
<evidence type="ECO:0000259" key="4">
    <source>
        <dbReference type="PROSITE" id="PS51063"/>
    </source>
</evidence>
<evidence type="ECO:0000313" key="5">
    <source>
        <dbReference type="EMBL" id="MFC3712195.1"/>
    </source>
</evidence>
<dbReference type="InterPro" id="IPR014710">
    <property type="entry name" value="RmlC-like_jellyroll"/>
</dbReference>
<feature type="domain" description="HTH crp-type" evidence="4">
    <location>
        <begin position="147"/>
        <end position="213"/>
    </location>
</feature>
<keyword evidence="3" id="KW-0804">Transcription</keyword>
<dbReference type="EMBL" id="JBHRXV010000004">
    <property type="protein sequence ID" value="MFC3712195.1"/>
    <property type="molecule type" value="Genomic_DNA"/>
</dbReference>
<dbReference type="Proteomes" id="UP001595615">
    <property type="component" value="Unassembled WGS sequence"/>
</dbReference>
<dbReference type="InterPro" id="IPR036390">
    <property type="entry name" value="WH_DNA-bd_sf"/>
</dbReference>
<dbReference type="Pfam" id="PF13545">
    <property type="entry name" value="HTH_Crp_2"/>
    <property type="match status" value="1"/>
</dbReference>
<evidence type="ECO:0000256" key="1">
    <source>
        <dbReference type="ARBA" id="ARBA00023015"/>
    </source>
</evidence>
<comment type="caution">
    <text evidence="5">The sequence shown here is derived from an EMBL/GenBank/DDBJ whole genome shotgun (WGS) entry which is preliminary data.</text>
</comment>
<dbReference type="InterPro" id="IPR036388">
    <property type="entry name" value="WH-like_DNA-bd_sf"/>
</dbReference>
<dbReference type="InterPro" id="IPR000595">
    <property type="entry name" value="cNMP-bd_dom"/>
</dbReference>